<feature type="compositionally biased region" description="Polar residues" evidence="1">
    <location>
        <begin position="311"/>
        <end position="324"/>
    </location>
</feature>
<name>A0ABQ0DDW4_9EUKA</name>
<dbReference type="Proteomes" id="UP001628156">
    <property type="component" value="Unassembled WGS sequence"/>
</dbReference>
<evidence type="ECO:0000313" key="4">
    <source>
        <dbReference type="Proteomes" id="UP001628156"/>
    </source>
</evidence>
<dbReference type="InterPro" id="IPR003877">
    <property type="entry name" value="SPRY_dom"/>
</dbReference>
<comment type="caution">
    <text evidence="3">The sequence shown here is derived from an EMBL/GenBank/DDBJ whole genome shotgun (WGS) entry which is preliminary data.</text>
</comment>
<dbReference type="InterPro" id="IPR013320">
    <property type="entry name" value="ConA-like_dom_sf"/>
</dbReference>
<dbReference type="PROSITE" id="PS50188">
    <property type="entry name" value="B302_SPRY"/>
    <property type="match status" value="1"/>
</dbReference>
<sequence length="369" mass="42634">MQHKLLNLFQLPERALDMILSNLSNEDYLKMVEAYEEFIPQQMSLSRLKSIFGEKIEIEKKLENRGWHYLIRKLIKQAHPQELVSNISDNRFFTVSGRKYSPTSAKHMDMCTHIGQYPFGPEKMVGVMTNPNNERVIIESNIYYFEVTFDKIDNPFEYTFAIGLCPLHYKKDKFIGWEENSIGYHSDDGKMFYNNPKGKTFAKPYGQGDTVGCGFDVSNHIVFFTINGVSLPLIPVKENAFYPAISLRSYKDFTINFGEEPFKYDVYHFKTKDEVKDGHKDQSSEQTFDKSNLFFNSKLLNHFLNSEDESSGSNSFNPTNSNCERTNKDEISEDGTNRDNSNNEGSEDEELEESIDEDTDEDTSSIFSE</sequence>
<dbReference type="InterPro" id="IPR050618">
    <property type="entry name" value="Ubq-SigPath_Reg"/>
</dbReference>
<reference evidence="3 4" key="1">
    <citation type="journal article" date="2019" name="PLoS Negl. Trop. Dis.">
        <title>Whole genome sequencing of Entamoeba nuttalli reveals mammalian host-related molecular signatures and a novel octapeptide-repeat surface protein.</title>
        <authorList>
            <person name="Tanaka M."/>
            <person name="Makiuchi T."/>
            <person name="Komiyama T."/>
            <person name="Shiina T."/>
            <person name="Osaki K."/>
            <person name="Tachibana H."/>
        </authorList>
    </citation>
    <scope>NUCLEOTIDE SEQUENCE [LARGE SCALE GENOMIC DNA]</scope>
    <source>
        <strain evidence="3 4">P19-061405</strain>
    </source>
</reference>
<dbReference type="Gene3D" id="2.60.120.920">
    <property type="match status" value="1"/>
</dbReference>
<gene>
    <name evidence="3" type="ORF">ENUP19_0063G0005</name>
</gene>
<dbReference type="SMART" id="SM00449">
    <property type="entry name" value="SPRY"/>
    <property type="match status" value="1"/>
</dbReference>
<organism evidence="3 4">
    <name type="scientific">Entamoeba nuttalli</name>
    <dbReference type="NCBI Taxonomy" id="412467"/>
    <lineage>
        <taxon>Eukaryota</taxon>
        <taxon>Amoebozoa</taxon>
        <taxon>Evosea</taxon>
        <taxon>Archamoebae</taxon>
        <taxon>Mastigamoebida</taxon>
        <taxon>Entamoebidae</taxon>
        <taxon>Entamoeba</taxon>
    </lineage>
</organism>
<evidence type="ECO:0000256" key="1">
    <source>
        <dbReference type="SAM" id="MobiDB-lite"/>
    </source>
</evidence>
<protein>
    <recommendedName>
        <fullName evidence="2">B30.2/SPRY domain-containing protein</fullName>
    </recommendedName>
</protein>
<dbReference type="EMBL" id="BAAFRS010000063">
    <property type="protein sequence ID" value="GAB1221050.1"/>
    <property type="molecule type" value="Genomic_DNA"/>
</dbReference>
<dbReference type="PANTHER" id="PTHR12864">
    <property type="entry name" value="RAN BINDING PROTEIN 9-RELATED"/>
    <property type="match status" value="1"/>
</dbReference>
<feature type="region of interest" description="Disordered" evidence="1">
    <location>
        <begin position="306"/>
        <end position="369"/>
    </location>
</feature>
<keyword evidence="4" id="KW-1185">Reference proteome</keyword>
<feature type="compositionally biased region" description="Acidic residues" evidence="1">
    <location>
        <begin position="345"/>
        <end position="363"/>
    </location>
</feature>
<proteinExistence type="predicted"/>
<evidence type="ECO:0000259" key="2">
    <source>
        <dbReference type="PROSITE" id="PS50188"/>
    </source>
</evidence>
<dbReference type="CDD" id="cd12885">
    <property type="entry name" value="SPRY_RanBP_like"/>
    <property type="match status" value="1"/>
</dbReference>
<feature type="domain" description="B30.2/SPRY" evidence="2">
    <location>
        <begin position="61"/>
        <end position="262"/>
    </location>
</feature>
<dbReference type="InterPro" id="IPR044736">
    <property type="entry name" value="Gid1/RanBPM/SPLA_SPRY"/>
</dbReference>
<dbReference type="InterPro" id="IPR043136">
    <property type="entry name" value="B30.2/SPRY_sf"/>
</dbReference>
<dbReference type="InterPro" id="IPR001870">
    <property type="entry name" value="B30.2/SPRY"/>
</dbReference>
<dbReference type="SUPFAM" id="SSF49899">
    <property type="entry name" value="Concanavalin A-like lectins/glucanases"/>
    <property type="match status" value="1"/>
</dbReference>
<evidence type="ECO:0000313" key="3">
    <source>
        <dbReference type="EMBL" id="GAB1221050.1"/>
    </source>
</evidence>
<accession>A0ABQ0DDW4</accession>
<dbReference type="Pfam" id="PF00622">
    <property type="entry name" value="SPRY"/>
    <property type="match status" value="1"/>
</dbReference>